<sequence length="131" mass="15066">MSDEVSHECLLRFPNAENPKRPRSSKLSKPLGTASEGDSFTATIRRLEGANRELTVELERGQIYSEELLEERRQWEAKYRGIYEELDNSKSLVKQLEKDLNRAHMGIAEAMETLKNNQLPEKKESCAQEDV</sequence>
<name>A0AAI9TKH4_PENTH</name>
<protein>
    <submittedName>
        <fullName evidence="2">Uncharacterized protein</fullName>
    </submittedName>
</protein>
<gene>
    <name evidence="2" type="ORF">VN97_g4461</name>
</gene>
<dbReference type="EMBL" id="LACB01000104">
    <property type="protein sequence ID" value="KAJ9488821.1"/>
    <property type="molecule type" value="Genomic_DNA"/>
</dbReference>
<feature type="region of interest" description="Disordered" evidence="1">
    <location>
        <begin position="1"/>
        <end position="42"/>
    </location>
</feature>
<organism evidence="2 3">
    <name type="scientific">Penicillium thymicola</name>
    <dbReference type="NCBI Taxonomy" id="293382"/>
    <lineage>
        <taxon>Eukaryota</taxon>
        <taxon>Fungi</taxon>
        <taxon>Dikarya</taxon>
        <taxon>Ascomycota</taxon>
        <taxon>Pezizomycotina</taxon>
        <taxon>Eurotiomycetes</taxon>
        <taxon>Eurotiomycetidae</taxon>
        <taxon>Eurotiales</taxon>
        <taxon>Aspergillaceae</taxon>
        <taxon>Penicillium</taxon>
    </lineage>
</organism>
<keyword evidence="3" id="KW-1185">Reference proteome</keyword>
<reference evidence="2" key="1">
    <citation type="submission" date="2015-06" db="EMBL/GenBank/DDBJ databases">
        <authorList>
            <person name="Nguyen H."/>
        </authorList>
    </citation>
    <scope>NUCLEOTIDE SEQUENCE</scope>
    <source>
        <strain evidence="2">DAOM 180753</strain>
    </source>
</reference>
<comment type="caution">
    <text evidence="2">The sequence shown here is derived from an EMBL/GenBank/DDBJ whole genome shotgun (WGS) entry which is preliminary data.</text>
</comment>
<proteinExistence type="predicted"/>
<accession>A0AAI9TKH4</accession>
<feature type="compositionally biased region" description="Basic and acidic residues" evidence="1">
    <location>
        <begin position="1"/>
        <end position="10"/>
    </location>
</feature>
<evidence type="ECO:0000313" key="3">
    <source>
        <dbReference type="Proteomes" id="UP001227192"/>
    </source>
</evidence>
<dbReference type="AlphaFoldDB" id="A0AAI9TKH4"/>
<feature type="compositionally biased region" description="Basic and acidic residues" evidence="1">
    <location>
        <begin position="120"/>
        <end position="131"/>
    </location>
</feature>
<feature type="region of interest" description="Disordered" evidence="1">
    <location>
        <begin position="112"/>
        <end position="131"/>
    </location>
</feature>
<dbReference type="Proteomes" id="UP001227192">
    <property type="component" value="Unassembled WGS sequence"/>
</dbReference>
<evidence type="ECO:0000256" key="1">
    <source>
        <dbReference type="SAM" id="MobiDB-lite"/>
    </source>
</evidence>
<evidence type="ECO:0000313" key="2">
    <source>
        <dbReference type="EMBL" id="KAJ9488821.1"/>
    </source>
</evidence>
<reference evidence="2" key="2">
    <citation type="journal article" date="2016" name="Fungal Biol.">
        <title>Ochratoxin A production by Penicillium thymicola.</title>
        <authorList>
            <person name="Nguyen H.D.T."/>
            <person name="McMullin D.R."/>
            <person name="Ponomareva E."/>
            <person name="Riley R."/>
            <person name="Pomraning K.R."/>
            <person name="Baker S.E."/>
            <person name="Seifert K.A."/>
        </authorList>
    </citation>
    <scope>NUCLEOTIDE SEQUENCE</scope>
    <source>
        <strain evidence="2">DAOM 180753</strain>
    </source>
</reference>